<evidence type="ECO:0000256" key="3">
    <source>
        <dbReference type="ARBA" id="ARBA00022801"/>
    </source>
</evidence>
<dbReference type="InterPro" id="IPR037057">
    <property type="entry name" value="DNA_rep_MutH/T2_RE_sf"/>
</dbReference>
<dbReference type="Pfam" id="PF02976">
    <property type="entry name" value="MutH"/>
    <property type="match status" value="1"/>
</dbReference>
<keyword evidence="6" id="KW-1185">Reference proteome</keyword>
<dbReference type="SUPFAM" id="SSF52980">
    <property type="entry name" value="Restriction endonuclease-like"/>
    <property type="match status" value="2"/>
</dbReference>
<organism evidence="5 6">
    <name type="scientific">Flavobacterium procerum</name>
    <dbReference type="NCBI Taxonomy" id="1455569"/>
    <lineage>
        <taxon>Bacteria</taxon>
        <taxon>Pseudomonadati</taxon>
        <taxon>Bacteroidota</taxon>
        <taxon>Flavobacteriia</taxon>
        <taxon>Flavobacteriales</taxon>
        <taxon>Flavobacteriaceae</taxon>
        <taxon>Flavobacterium</taxon>
    </lineage>
</organism>
<reference evidence="5 6" key="1">
    <citation type="submission" date="2024-09" db="EMBL/GenBank/DDBJ databases">
        <authorList>
            <person name="Sun Q."/>
            <person name="Mori K."/>
        </authorList>
    </citation>
    <scope>NUCLEOTIDE SEQUENCE [LARGE SCALE GENOMIC DNA]</scope>
    <source>
        <strain evidence="5 6">CGMCC 1.12926</strain>
    </source>
</reference>
<dbReference type="RefSeq" id="WP_379686652.1">
    <property type="nucleotide sequence ID" value="NZ_JBHLYW010000009.1"/>
</dbReference>
<proteinExistence type="predicted"/>
<keyword evidence="2 5" id="KW-0255">Endonuclease</keyword>
<dbReference type="InterPro" id="IPR011335">
    <property type="entry name" value="Restrct_endonuc-II-like"/>
</dbReference>
<dbReference type="GO" id="GO:0004519">
    <property type="term" value="F:endonuclease activity"/>
    <property type="evidence" value="ECO:0007669"/>
    <property type="project" value="UniProtKB-KW"/>
</dbReference>
<evidence type="ECO:0000313" key="6">
    <source>
        <dbReference type="Proteomes" id="UP001589734"/>
    </source>
</evidence>
<dbReference type="CDD" id="cd22355">
    <property type="entry name" value="Sau3AI_C"/>
    <property type="match status" value="1"/>
</dbReference>
<evidence type="ECO:0000256" key="1">
    <source>
        <dbReference type="ARBA" id="ARBA00022722"/>
    </source>
</evidence>
<evidence type="ECO:0000313" key="5">
    <source>
        <dbReference type="EMBL" id="MFC0077744.1"/>
    </source>
</evidence>
<evidence type="ECO:0000256" key="2">
    <source>
        <dbReference type="ARBA" id="ARBA00022759"/>
    </source>
</evidence>
<name>A0ABV6BUP7_9FLAO</name>
<sequence>MEQFEDIEGLQEFYRQFKNSKLGDLHEYVRKNHPEINLATNKGIAGQVLEAVIGNAPNSNPNPDIKDINVELKALPLRKNGQQIQPKERSKIKSLSYNGIIREEWATCELRRKMEKILFLLYEHPTGKTYRDWEEFIFRGTILYEVEHEDEETVKEDWERIRDKVIAETADNISEGDGKILGACTSGTGRQIPYGRDKHAKQRSYSLKNSYMKFFYEKKTNQQYASLGLNENAKPEDFVLQKLNNELQGKSLAAIVKEYDLSFSPDAKSSFRLLINRVLKIADNEKILELEENGIVMKTVPVDANNRPWEAMSFPRFSLVDLIEEKWDIEENEECGESAFRSIISSGFIFIPIIKEKEAYVKDGKTKKRYKDWKTWIVGKTVYWKASDAEMSTIRKEWREAQEIVKKGVKLQTIRRGTKQMQENNLLKSSNTTIIHIRPHANDSSDIDLPYYNLTQKRIRISWQSFWLNKSFVESKIKA</sequence>
<dbReference type="EMBL" id="JBHLYW010000009">
    <property type="protein sequence ID" value="MFC0077744.1"/>
    <property type="molecule type" value="Genomic_DNA"/>
</dbReference>
<gene>
    <name evidence="5" type="ORF">ACFFLS_11905</name>
</gene>
<dbReference type="Proteomes" id="UP001589734">
    <property type="component" value="Unassembled WGS sequence"/>
</dbReference>
<accession>A0ABV6BUP7</accession>
<comment type="caution">
    <text evidence="5">The sequence shown here is derived from an EMBL/GenBank/DDBJ whole genome shotgun (WGS) entry which is preliminary data.</text>
</comment>
<dbReference type="InterPro" id="IPR011337">
    <property type="entry name" value="DNA_rep_MutH/RE_typeII_Sau3AI"/>
</dbReference>
<keyword evidence="1" id="KW-0540">Nuclease</keyword>
<feature type="domain" description="DNA mismatch repair MutH/Type II restriction enzyme Sau3AI" evidence="4">
    <location>
        <begin position="53"/>
        <end position="157"/>
    </location>
</feature>
<dbReference type="SMART" id="SM00927">
    <property type="entry name" value="MutH"/>
    <property type="match status" value="1"/>
</dbReference>
<evidence type="ECO:0000259" key="4">
    <source>
        <dbReference type="SMART" id="SM00927"/>
    </source>
</evidence>
<keyword evidence="3" id="KW-0378">Hydrolase</keyword>
<protein>
    <submittedName>
        <fullName evidence="5">MutH/Sau3AI family endonuclease</fullName>
    </submittedName>
</protein>
<dbReference type="Gene3D" id="3.40.600.10">
    <property type="entry name" value="DNA mismatch repair MutH/Restriction endonuclease, type II"/>
    <property type="match status" value="2"/>
</dbReference>